<feature type="domain" description="FAS1" evidence="2">
    <location>
        <begin position="449"/>
        <end position="599"/>
    </location>
</feature>
<dbReference type="Proteomes" id="UP000221024">
    <property type="component" value="Unassembled WGS sequence"/>
</dbReference>
<dbReference type="GO" id="GO:0031012">
    <property type="term" value="C:extracellular matrix"/>
    <property type="evidence" value="ECO:0007669"/>
    <property type="project" value="TreeGrafter"/>
</dbReference>
<accession>A0A2H3NL48</accession>
<dbReference type="OrthoDB" id="9800666at2"/>
<evidence type="ECO:0000256" key="1">
    <source>
        <dbReference type="SAM" id="SignalP"/>
    </source>
</evidence>
<feature type="signal peptide" evidence="1">
    <location>
        <begin position="1"/>
        <end position="28"/>
    </location>
</feature>
<dbReference type="SMART" id="SM00554">
    <property type="entry name" value="FAS1"/>
    <property type="match status" value="4"/>
</dbReference>
<dbReference type="GO" id="GO:0007155">
    <property type="term" value="P:cell adhesion"/>
    <property type="evidence" value="ECO:0007669"/>
    <property type="project" value="TreeGrafter"/>
</dbReference>
<dbReference type="SUPFAM" id="SSF82153">
    <property type="entry name" value="FAS1 domain"/>
    <property type="match status" value="4"/>
</dbReference>
<dbReference type="EMBL" id="PDEP01000008">
    <property type="protein sequence ID" value="PEN06569.1"/>
    <property type="molecule type" value="Genomic_DNA"/>
</dbReference>
<feature type="domain" description="FAS1" evidence="2">
    <location>
        <begin position="40"/>
        <end position="165"/>
    </location>
</feature>
<dbReference type="PANTHER" id="PTHR10900:SF77">
    <property type="entry name" value="FI19380P1"/>
    <property type="match status" value="1"/>
</dbReference>
<proteinExistence type="predicted"/>
<dbReference type="GO" id="GO:0050839">
    <property type="term" value="F:cell adhesion molecule binding"/>
    <property type="evidence" value="ECO:0007669"/>
    <property type="project" value="TreeGrafter"/>
</dbReference>
<dbReference type="GO" id="GO:0030198">
    <property type="term" value="P:extracellular matrix organization"/>
    <property type="evidence" value="ECO:0007669"/>
    <property type="project" value="TreeGrafter"/>
</dbReference>
<reference evidence="3 4" key="1">
    <citation type="submission" date="2017-10" db="EMBL/GenBank/DDBJ databases">
        <title>Draft genome of Longimonas halophila.</title>
        <authorList>
            <person name="Goh K.M."/>
            <person name="Shamsir M.S."/>
            <person name="Lim S.W."/>
        </authorList>
    </citation>
    <scope>NUCLEOTIDE SEQUENCE [LARGE SCALE GENOMIC DNA]</scope>
    <source>
        <strain evidence="3 4">KCTC 42399</strain>
    </source>
</reference>
<dbReference type="InterPro" id="IPR000782">
    <property type="entry name" value="FAS1_domain"/>
</dbReference>
<keyword evidence="4" id="KW-1185">Reference proteome</keyword>
<feature type="chain" id="PRO_5013904218" description="FAS1 domain-containing protein" evidence="1">
    <location>
        <begin position="29"/>
        <end position="611"/>
    </location>
</feature>
<dbReference type="PANTHER" id="PTHR10900">
    <property type="entry name" value="PERIOSTIN-RELATED"/>
    <property type="match status" value="1"/>
</dbReference>
<organism evidence="3 4">
    <name type="scientific">Longimonas halophila</name>
    <dbReference type="NCBI Taxonomy" id="1469170"/>
    <lineage>
        <taxon>Bacteria</taxon>
        <taxon>Pseudomonadati</taxon>
        <taxon>Rhodothermota</taxon>
        <taxon>Rhodothermia</taxon>
        <taxon>Rhodothermales</taxon>
        <taxon>Salisaetaceae</taxon>
        <taxon>Longimonas</taxon>
    </lineage>
</organism>
<name>A0A2H3NL48_9BACT</name>
<evidence type="ECO:0000313" key="3">
    <source>
        <dbReference type="EMBL" id="PEN06569.1"/>
    </source>
</evidence>
<dbReference type="AlphaFoldDB" id="A0A2H3NL48"/>
<comment type="caution">
    <text evidence="3">The sequence shown here is derived from an EMBL/GenBank/DDBJ whole genome shotgun (WGS) entry which is preliminary data.</text>
</comment>
<gene>
    <name evidence="3" type="ORF">CRI93_09830</name>
</gene>
<dbReference type="GO" id="GO:0005615">
    <property type="term" value="C:extracellular space"/>
    <property type="evidence" value="ECO:0007669"/>
    <property type="project" value="TreeGrafter"/>
</dbReference>
<dbReference type="Pfam" id="PF02469">
    <property type="entry name" value="Fasciclin"/>
    <property type="match status" value="4"/>
</dbReference>
<evidence type="ECO:0000259" key="2">
    <source>
        <dbReference type="PROSITE" id="PS50213"/>
    </source>
</evidence>
<dbReference type="InterPro" id="IPR050904">
    <property type="entry name" value="Adhesion/Biosynth-related"/>
</dbReference>
<dbReference type="Gene3D" id="2.30.180.10">
    <property type="entry name" value="FAS1 domain"/>
    <property type="match status" value="4"/>
</dbReference>
<dbReference type="InterPro" id="IPR036378">
    <property type="entry name" value="FAS1_dom_sf"/>
</dbReference>
<evidence type="ECO:0000313" key="4">
    <source>
        <dbReference type="Proteomes" id="UP000221024"/>
    </source>
</evidence>
<feature type="domain" description="FAS1" evidence="2">
    <location>
        <begin position="168"/>
        <end position="321"/>
    </location>
</feature>
<dbReference type="FunFam" id="2.30.180.10:FF:000032">
    <property type="entry name" value="Fasciclin domain-containing protein, putative"/>
    <property type="match status" value="1"/>
</dbReference>
<feature type="domain" description="FAS1" evidence="2">
    <location>
        <begin position="327"/>
        <end position="456"/>
    </location>
</feature>
<keyword evidence="1" id="KW-0732">Signal</keyword>
<sequence>MQMFNPTTSRLFPLMLAATLLMSLSACDSDEIPTDVDPVDRTAAELVEEADFLSTLETAASESDASLLETLGQSEPLTVFAPGNPAFENWDVEGLLANPTLLTDVIRYHVVDESFTTGDLGEGQTLASLQGTELSASAGSVNGVGYFRIDQDVTNGTVHIVNNLLFSNRTIAERAEFFLPANAFYNALEEYELTAALNDPADDLTAFVPTEASLAGLAPLVQDQDLTDADVTEILQYHLLTESVSAGELVTALSENNDTFTAETVQGEDLVFTAVRAEPEEGEEQGELTGITINGGQASIDLGNVDLGSTNGVSHFISGLLLPEAYRPDATETIASTDGLGTLSAALGATGLDATLGDRSAVFTVFAPSDDAFSAYDVDYLLANTDLLSEVLTYHVVGGQELPASALEEGALPTVQGDEITVSFGEEDAVFVNSAQVTQTDLSAVNGVVHVLDDVLLENQPVSLQLRALLATRTLYDNLANAELDGAVDGGDLTVFAPTNDAFEGSGFQELTFNERSEALQYHVLPSAVDSATLIDALEADDTFTTETLQGEDIVFTAERDEDGALTGITINDGQASIDLSNVDIEAESSFIHLIDGVLLPPSFTEDGDNA</sequence>
<dbReference type="PROSITE" id="PS50213">
    <property type="entry name" value="FAS1"/>
    <property type="match status" value="4"/>
</dbReference>
<protein>
    <recommendedName>
        <fullName evidence="2">FAS1 domain-containing protein</fullName>
    </recommendedName>
</protein>